<evidence type="ECO:0008006" key="4">
    <source>
        <dbReference type="Google" id="ProtNLM"/>
    </source>
</evidence>
<gene>
    <name evidence="2" type="ORF">OCGS_1739</name>
</gene>
<evidence type="ECO:0000256" key="1">
    <source>
        <dbReference type="SAM" id="MobiDB-lite"/>
    </source>
</evidence>
<accession>K2H9K2</accession>
<feature type="region of interest" description="Disordered" evidence="1">
    <location>
        <begin position="15"/>
        <end position="44"/>
    </location>
</feature>
<dbReference type="RefSeq" id="WP_007426891.1">
    <property type="nucleotide sequence ID" value="NZ_AMGO01000036.1"/>
</dbReference>
<proteinExistence type="predicted"/>
<dbReference type="InterPro" id="IPR014917">
    <property type="entry name" value="DUF1800"/>
</dbReference>
<evidence type="ECO:0000313" key="3">
    <source>
        <dbReference type="Proteomes" id="UP000006765"/>
    </source>
</evidence>
<evidence type="ECO:0000313" key="2">
    <source>
        <dbReference type="EMBL" id="EKE44223.1"/>
    </source>
</evidence>
<dbReference type="Proteomes" id="UP000006765">
    <property type="component" value="Unassembled WGS sequence"/>
</dbReference>
<reference evidence="2 3" key="1">
    <citation type="journal article" date="2012" name="J. Bacteriol.">
        <title>Draft Genome Sequence of Oceaniovalibus guishaninsula JLT2003T.</title>
        <authorList>
            <person name="Tang K."/>
            <person name="Liu K."/>
            <person name="Jiao N."/>
        </authorList>
    </citation>
    <scope>NUCLEOTIDE SEQUENCE [LARGE SCALE GENOMIC DNA]</scope>
    <source>
        <strain evidence="2 3">JLT2003</strain>
    </source>
</reference>
<dbReference type="OrthoDB" id="9772295at2"/>
<protein>
    <recommendedName>
        <fullName evidence="4">DUF1800 domain-containing protein</fullName>
    </recommendedName>
</protein>
<dbReference type="eggNOG" id="COG5267">
    <property type="taxonomic scope" value="Bacteria"/>
</dbReference>
<dbReference type="AlphaFoldDB" id="K2H9K2"/>
<dbReference type="Pfam" id="PF08811">
    <property type="entry name" value="DUF1800"/>
    <property type="match status" value="1"/>
</dbReference>
<organism evidence="2 3">
    <name type="scientific">Oceaniovalibus guishaninsula JLT2003</name>
    <dbReference type="NCBI Taxonomy" id="1231392"/>
    <lineage>
        <taxon>Bacteria</taxon>
        <taxon>Pseudomonadati</taxon>
        <taxon>Pseudomonadota</taxon>
        <taxon>Alphaproteobacteria</taxon>
        <taxon>Rhodobacterales</taxon>
        <taxon>Roseobacteraceae</taxon>
        <taxon>Oceaniovalibus</taxon>
    </lineage>
</organism>
<sequence length="455" mass="49849">MPTSDDDALGAIRFGYGLRPDRAPPPASGIADALRRPDPTEQAFPLPPREIVDSHQAELRRMRKKVEAGDPAAVARDAVIRAEKRAFLKTIHRTVVARALDSQVPFRQRLTMFWADHFTVSTTALDQQLYIGGFLDQTIAANMAGPFADLLKAVITEPMMLTYLDQLSSIGPHSRAGIGSKRGLNENLAREFIELHTLGVGGRYTQTDIREMAELLTGLSYSNETGFRFDIEIAEPGGENVLGRTYGGPRPLFRDILAAMDDIAVHPDTARHISHKLAVHFVSDDPDADLVDAMADAWQASGGDLPSVYAAMLDHPAAWSRPRAKIKPPFDLVLSTLNALGLTGQDIMRMDEGLLDQKVVGPMSAMGQPFFQAPGPDGWPENPRGWITPQRLAFRIRWAMDAPGRLVPQLPDPRDFLTVALGDAASERLRFAAEAAETPQQGIGLVVASPEFNRR</sequence>
<keyword evidence="3" id="KW-1185">Reference proteome</keyword>
<dbReference type="EMBL" id="AMGO01000036">
    <property type="protein sequence ID" value="EKE44223.1"/>
    <property type="molecule type" value="Genomic_DNA"/>
</dbReference>
<name>K2H9K2_9RHOB</name>
<comment type="caution">
    <text evidence="2">The sequence shown here is derived from an EMBL/GenBank/DDBJ whole genome shotgun (WGS) entry which is preliminary data.</text>
</comment>
<dbReference type="STRING" id="1231392.OCGS_1739"/>